<evidence type="ECO:0000313" key="1">
    <source>
        <dbReference type="EMBL" id="ALN18214.1"/>
    </source>
</evidence>
<sequence>MSRKAGAIQANIVIPSRWEITFLVDAVQKELKISIRQRKVICPIRPYASLVHSFDLSICSMNLVSC</sequence>
<name>A0ABM5VTQ8_ECTME</name>
<reference evidence="1 2" key="1">
    <citation type="submission" date="2015-11" db="EMBL/GenBank/DDBJ databases">
        <authorList>
            <person name="Chong T.M."/>
            <person name="Chan K.G."/>
            <person name="Dessaux Y."/>
        </authorList>
    </citation>
    <scope>NUCLEOTIDE SEQUENCE [LARGE SCALE GENOMIC DNA]</scope>
    <source>
        <strain evidence="1 2">S5.2</strain>
    </source>
</reference>
<protein>
    <submittedName>
        <fullName evidence="1">Uncharacterized protein</fullName>
    </submittedName>
</protein>
<gene>
    <name evidence="1" type="ORF">DW68_006125</name>
</gene>
<accession>A0ABM5VTQ8</accession>
<organism evidence="1 2">
    <name type="scientific">Ectopseudomonas mendocina S5.2</name>
    <dbReference type="NCBI Taxonomy" id="1225174"/>
    <lineage>
        <taxon>Bacteria</taxon>
        <taxon>Pseudomonadati</taxon>
        <taxon>Pseudomonadota</taxon>
        <taxon>Gammaproteobacteria</taxon>
        <taxon>Pseudomonadales</taxon>
        <taxon>Pseudomonadaceae</taxon>
        <taxon>Ectopseudomonas</taxon>
    </lineage>
</organism>
<proteinExistence type="predicted"/>
<keyword evidence="2" id="KW-1185">Reference proteome</keyword>
<dbReference type="Proteomes" id="UP000028530">
    <property type="component" value="Chromosome"/>
</dbReference>
<evidence type="ECO:0000313" key="2">
    <source>
        <dbReference type="Proteomes" id="UP000028530"/>
    </source>
</evidence>
<dbReference type="EMBL" id="CP013124">
    <property type="protein sequence ID" value="ALN18214.1"/>
    <property type="molecule type" value="Genomic_DNA"/>
</dbReference>